<dbReference type="PANTHER" id="PTHR24089">
    <property type="entry name" value="SOLUTE CARRIER FAMILY 25"/>
    <property type="match status" value="1"/>
</dbReference>
<evidence type="ECO:0000256" key="4">
    <source>
        <dbReference type="ARBA" id="ARBA00022692"/>
    </source>
</evidence>
<feature type="repeat" description="Solcar" evidence="12">
    <location>
        <begin position="388"/>
        <end position="500"/>
    </location>
</feature>
<evidence type="ECO:0000256" key="12">
    <source>
        <dbReference type="PROSITE-ProRule" id="PRU00282"/>
    </source>
</evidence>
<evidence type="ECO:0000256" key="13">
    <source>
        <dbReference type="SAM" id="MobiDB-lite"/>
    </source>
</evidence>
<sequence>MGDGDKQDDLITTNGNTDKKSSMENNAEHSKNNTKLQNIEIKNKYPQNNESRSEIQEQIEEINQLFNILDYQNKGEISFKDFKHAIRNSDLIEKNYHPRGDVNKHVTANLHNLLSNYSNKTIYELFQKIDIDQDEFIDKQDFIQYYEKTEAQIKLGFQKIDLDKDGLIKSNDILKYLDGLMNSVNTKETNTTNKSDGDINNSLNETNYARIRKEFVKWAFLGNTRFNDPNFNTKDVSNANTNTQGITYDDFKLFLLFIPRNDGSRLKTAFNHYYYEYFLNKSDLDLSSDSDIIYINNSLKFFIAGGTSGVISRSCTAPLDRIKVFLIANEKNLHVWEVVKQIYRKGGGWKSFYVGNGLNSLKVFPESAIKFGTFELVKKLCFGKQSDDNPIVPYICGGLAGVMAQLSVYPIDTIKYRMQCENIKMSPSHPINNLLHPQASTASSLSSTKKMNNINIMKIIKDVYKINGIRSFYRGLNAGLMGMFPYAAIDLGTFNLMKNFFINKQCAEQGVRREDVVLPNILLLPMGAFSGSIGASIVYPINLLRTRLQAQGTFAHPHTYLGFFDCAKKTVMREGYRGLFKGLAPNLAKVCPAVGISYFCYENLKKALNIDSTF</sequence>
<dbReference type="SUPFAM" id="SSF103506">
    <property type="entry name" value="Mitochondrial carrier"/>
    <property type="match status" value="1"/>
</dbReference>
<keyword evidence="5" id="KW-0479">Metal-binding</keyword>
<keyword evidence="17" id="KW-1185">Reference proteome</keyword>
<feature type="repeat" description="Solcar" evidence="12">
    <location>
        <begin position="518"/>
        <end position="607"/>
    </location>
</feature>
<dbReference type="AlphaFoldDB" id="A0A1E5RNU0"/>
<reference evidence="17" key="1">
    <citation type="journal article" date="2016" name="Genome Announc.">
        <title>Genome sequences of three species of Hanseniaspora isolated from spontaneous wine fermentations.</title>
        <authorList>
            <person name="Sternes P.R."/>
            <person name="Lee D."/>
            <person name="Kutyna D.R."/>
            <person name="Borneman A.R."/>
        </authorList>
    </citation>
    <scope>NUCLEOTIDE SEQUENCE [LARGE SCALE GENOMIC DNA]</scope>
    <source>
        <strain evidence="17">AWRI3579</strain>
    </source>
</reference>
<keyword evidence="9 14" id="KW-1133">Transmembrane helix</keyword>
<dbReference type="Pfam" id="PF00153">
    <property type="entry name" value="Mito_carr"/>
    <property type="match status" value="3"/>
</dbReference>
<dbReference type="FunCoup" id="A0A1E5RNU0">
    <property type="interactions" value="12"/>
</dbReference>
<dbReference type="InParanoid" id="A0A1E5RNU0"/>
<evidence type="ECO:0000256" key="8">
    <source>
        <dbReference type="ARBA" id="ARBA00022837"/>
    </source>
</evidence>
<feature type="repeat" description="Solcar" evidence="12">
    <location>
        <begin position="296"/>
        <end position="380"/>
    </location>
</feature>
<evidence type="ECO:0000256" key="5">
    <source>
        <dbReference type="ARBA" id="ARBA00022723"/>
    </source>
</evidence>
<evidence type="ECO:0000256" key="9">
    <source>
        <dbReference type="ARBA" id="ARBA00022989"/>
    </source>
</evidence>
<dbReference type="PRINTS" id="PR00926">
    <property type="entry name" value="MITOCARRIER"/>
</dbReference>
<dbReference type="PROSITE" id="PS50222">
    <property type="entry name" value="EF_HAND_2"/>
    <property type="match status" value="2"/>
</dbReference>
<keyword evidence="8" id="KW-0106">Calcium</keyword>
<keyword evidence="10" id="KW-0496">Mitochondrion</keyword>
<comment type="caution">
    <text evidence="16">The sequence shown here is derived from an EMBL/GenBank/DDBJ whole genome shotgun (WGS) entry which is preliminary data.</text>
</comment>
<organism evidence="16 17">
    <name type="scientific">Hanseniaspora osmophila</name>
    <dbReference type="NCBI Taxonomy" id="56408"/>
    <lineage>
        <taxon>Eukaryota</taxon>
        <taxon>Fungi</taxon>
        <taxon>Dikarya</taxon>
        <taxon>Ascomycota</taxon>
        <taxon>Saccharomycotina</taxon>
        <taxon>Saccharomycetes</taxon>
        <taxon>Saccharomycodales</taxon>
        <taxon>Saccharomycodaceae</taxon>
        <taxon>Hanseniaspora</taxon>
    </lineage>
</organism>
<feature type="transmembrane region" description="Helical" evidence="14">
    <location>
        <begin position="471"/>
        <end position="489"/>
    </location>
</feature>
<dbReference type="EMBL" id="LPNM01000005">
    <property type="protein sequence ID" value="OEJ88538.1"/>
    <property type="molecule type" value="Genomic_DNA"/>
</dbReference>
<dbReference type="InterPro" id="IPR018108">
    <property type="entry name" value="MCP_transmembrane"/>
</dbReference>
<gene>
    <name evidence="16" type="ORF">AWRI3579_g777</name>
</gene>
<dbReference type="GO" id="GO:0005743">
    <property type="term" value="C:mitochondrial inner membrane"/>
    <property type="evidence" value="ECO:0007669"/>
    <property type="project" value="UniProtKB-SubCell"/>
</dbReference>
<comment type="similarity">
    <text evidence="2">Belongs to the mitochondrial carrier (TC 2.A.29) family.</text>
</comment>
<evidence type="ECO:0000256" key="10">
    <source>
        <dbReference type="ARBA" id="ARBA00023128"/>
    </source>
</evidence>
<evidence type="ECO:0000256" key="11">
    <source>
        <dbReference type="ARBA" id="ARBA00023136"/>
    </source>
</evidence>
<dbReference type="SMART" id="SM00054">
    <property type="entry name" value="EFh"/>
    <property type="match status" value="3"/>
</dbReference>
<dbReference type="Proteomes" id="UP000095728">
    <property type="component" value="Unassembled WGS sequence"/>
</dbReference>
<evidence type="ECO:0000256" key="3">
    <source>
        <dbReference type="ARBA" id="ARBA00022448"/>
    </source>
</evidence>
<feature type="region of interest" description="Disordered" evidence="13">
    <location>
        <begin position="1"/>
        <end position="37"/>
    </location>
</feature>
<evidence type="ECO:0000256" key="6">
    <source>
        <dbReference type="ARBA" id="ARBA00022737"/>
    </source>
</evidence>
<dbReference type="GO" id="GO:0055085">
    <property type="term" value="P:transmembrane transport"/>
    <property type="evidence" value="ECO:0007669"/>
    <property type="project" value="InterPro"/>
</dbReference>
<feature type="transmembrane region" description="Helical" evidence="14">
    <location>
        <begin position="521"/>
        <end position="541"/>
    </location>
</feature>
<feature type="transmembrane region" description="Helical" evidence="14">
    <location>
        <begin position="391"/>
        <end position="409"/>
    </location>
</feature>
<dbReference type="GO" id="GO:0005509">
    <property type="term" value="F:calcium ion binding"/>
    <property type="evidence" value="ECO:0007669"/>
    <property type="project" value="InterPro"/>
</dbReference>
<name>A0A1E5RNU0_9ASCO</name>
<dbReference type="InterPro" id="IPR002067">
    <property type="entry name" value="MCP"/>
</dbReference>
<accession>A0A1E5RNU0</accession>
<keyword evidence="4 12" id="KW-0812">Transmembrane</keyword>
<keyword evidence="11 12" id="KW-0472">Membrane</keyword>
<feature type="domain" description="EF-hand" evidence="15">
    <location>
        <begin position="57"/>
        <end position="92"/>
    </location>
</feature>
<dbReference type="InterPro" id="IPR011992">
    <property type="entry name" value="EF-hand-dom_pair"/>
</dbReference>
<dbReference type="STRING" id="56408.A0A1E5RNU0"/>
<feature type="domain" description="EF-hand" evidence="15">
    <location>
        <begin position="117"/>
        <end position="152"/>
    </location>
</feature>
<dbReference type="InterPro" id="IPR023395">
    <property type="entry name" value="MCP_dom_sf"/>
</dbReference>
<feature type="compositionally biased region" description="Basic and acidic residues" evidence="13">
    <location>
        <begin position="17"/>
        <end position="31"/>
    </location>
</feature>
<evidence type="ECO:0000256" key="2">
    <source>
        <dbReference type="ARBA" id="ARBA00006375"/>
    </source>
</evidence>
<dbReference type="OrthoDB" id="270584at2759"/>
<dbReference type="Gene3D" id="1.10.238.10">
    <property type="entry name" value="EF-hand"/>
    <property type="match status" value="1"/>
</dbReference>
<evidence type="ECO:0000259" key="15">
    <source>
        <dbReference type="PROSITE" id="PS50222"/>
    </source>
</evidence>
<proteinExistence type="inferred from homology"/>
<evidence type="ECO:0000313" key="17">
    <source>
        <dbReference type="Proteomes" id="UP000095728"/>
    </source>
</evidence>
<evidence type="ECO:0000256" key="14">
    <source>
        <dbReference type="SAM" id="Phobius"/>
    </source>
</evidence>
<dbReference type="FunFam" id="1.50.40.10:FF:000016">
    <property type="entry name" value="Solute carrier family 25 member 23"/>
    <property type="match status" value="1"/>
</dbReference>
<protein>
    <submittedName>
        <fullName evidence="16">Calcium-binding mitochondrial carrier SAL1</fullName>
    </submittedName>
</protein>
<dbReference type="PROSITE" id="PS50920">
    <property type="entry name" value="SOLCAR"/>
    <property type="match status" value="3"/>
</dbReference>
<dbReference type="InterPro" id="IPR002048">
    <property type="entry name" value="EF_hand_dom"/>
</dbReference>
<keyword evidence="7" id="KW-0999">Mitochondrion inner membrane</keyword>
<keyword evidence="6" id="KW-0677">Repeat</keyword>
<keyword evidence="3" id="KW-0813">Transport</keyword>
<evidence type="ECO:0000313" key="16">
    <source>
        <dbReference type="EMBL" id="OEJ88538.1"/>
    </source>
</evidence>
<evidence type="ECO:0000256" key="1">
    <source>
        <dbReference type="ARBA" id="ARBA00004448"/>
    </source>
</evidence>
<evidence type="ECO:0000256" key="7">
    <source>
        <dbReference type="ARBA" id="ARBA00022792"/>
    </source>
</evidence>
<dbReference type="Gene3D" id="1.50.40.10">
    <property type="entry name" value="Mitochondrial carrier domain"/>
    <property type="match status" value="1"/>
</dbReference>
<dbReference type="SUPFAM" id="SSF47473">
    <property type="entry name" value="EF-hand"/>
    <property type="match status" value="1"/>
</dbReference>
<comment type="subcellular location">
    <subcellularLocation>
        <location evidence="1">Mitochondrion inner membrane</location>
        <topology evidence="1">Multi-pass membrane protein</topology>
    </subcellularLocation>
</comment>